<comment type="subcellular location">
    <subcellularLocation>
        <location evidence="1">Cell membrane</location>
        <topology evidence="1">Multi-pass membrane protein</topology>
    </subcellularLocation>
</comment>
<dbReference type="Pfam" id="PF00664">
    <property type="entry name" value="ABC_membrane"/>
    <property type="match status" value="1"/>
</dbReference>
<keyword evidence="6 7" id="KW-0472">Membrane</keyword>
<evidence type="ECO:0000313" key="10">
    <source>
        <dbReference type="EMBL" id="GAA1952069.1"/>
    </source>
</evidence>
<evidence type="ECO:0000313" key="11">
    <source>
        <dbReference type="Proteomes" id="UP001501116"/>
    </source>
</evidence>
<keyword evidence="3" id="KW-0547">Nucleotide-binding</keyword>
<dbReference type="EMBL" id="BAAANN010000007">
    <property type="protein sequence ID" value="GAA1952069.1"/>
    <property type="molecule type" value="Genomic_DNA"/>
</dbReference>
<dbReference type="InterPro" id="IPR011527">
    <property type="entry name" value="ABC1_TM_dom"/>
</dbReference>
<dbReference type="InterPro" id="IPR003593">
    <property type="entry name" value="AAA+_ATPase"/>
</dbReference>
<dbReference type="Proteomes" id="UP001501116">
    <property type="component" value="Unassembled WGS sequence"/>
</dbReference>
<dbReference type="InterPro" id="IPR027417">
    <property type="entry name" value="P-loop_NTPase"/>
</dbReference>
<dbReference type="PANTHER" id="PTHR43394:SF1">
    <property type="entry name" value="ATP-BINDING CASSETTE SUB-FAMILY B MEMBER 10, MITOCHONDRIAL"/>
    <property type="match status" value="1"/>
</dbReference>
<dbReference type="PROSITE" id="PS00211">
    <property type="entry name" value="ABC_TRANSPORTER_1"/>
    <property type="match status" value="1"/>
</dbReference>
<feature type="transmembrane region" description="Helical" evidence="7">
    <location>
        <begin position="125"/>
        <end position="146"/>
    </location>
</feature>
<keyword evidence="11" id="KW-1185">Reference proteome</keyword>
<evidence type="ECO:0000256" key="3">
    <source>
        <dbReference type="ARBA" id="ARBA00022741"/>
    </source>
</evidence>
<dbReference type="PROSITE" id="PS50893">
    <property type="entry name" value="ABC_TRANSPORTER_2"/>
    <property type="match status" value="1"/>
</dbReference>
<dbReference type="GO" id="GO:0005524">
    <property type="term" value="F:ATP binding"/>
    <property type="evidence" value="ECO:0007669"/>
    <property type="project" value="UniProtKB-KW"/>
</dbReference>
<evidence type="ECO:0000256" key="4">
    <source>
        <dbReference type="ARBA" id="ARBA00022840"/>
    </source>
</evidence>
<keyword evidence="2 7" id="KW-0812">Transmembrane</keyword>
<comment type="caution">
    <text evidence="10">The sequence shown here is derived from an EMBL/GenBank/DDBJ whole genome shotgun (WGS) entry which is preliminary data.</text>
</comment>
<keyword evidence="4 10" id="KW-0067">ATP-binding</keyword>
<organism evidence="10 11">
    <name type="scientific">Amycolatopsis minnesotensis</name>
    <dbReference type="NCBI Taxonomy" id="337894"/>
    <lineage>
        <taxon>Bacteria</taxon>
        <taxon>Bacillati</taxon>
        <taxon>Actinomycetota</taxon>
        <taxon>Actinomycetes</taxon>
        <taxon>Pseudonocardiales</taxon>
        <taxon>Pseudonocardiaceae</taxon>
        <taxon>Amycolatopsis</taxon>
    </lineage>
</organism>
<dbReference type="SMART" id="SM00382">
    <property type="entry name" value="AAA"/>
    <property type="match status" value="1"/>
</dbReference>
<dbReference type="PANTHER" id="PTHR43394">
    <property type="entry name" value="ATP-DEPENDENT PERMEASE MDL1, MITOCHONDRIAL"/>
    <property type="match status" value="1"/>
</dbReference>
<evidence type="ECO:0000259" key="8">
    <source>
        <dbReference type="PROSITE" id="PS50893"/>
    </source>
</evidence>
<proteinExistence type="predicted"/>
<feature type="transmembrane region" description="Helical" evidence="7">
    <location>
        <begin position="152"/>
        <end position="168"/>
    </location>
</feature>
<dbReference type="InterPro" id="IPR036640">
    <property type="entry name" value="ABC1_TM_sf"/>
</dbReference>
<dbReference type="SUPFAM" id="SSF52540">
    <property type="entry name" value="P-loop containing nucleoside triphosphate hydrolases"/>
    <property type="match status" value="1"/>
</dbReference>
<reference evidence="10 11" key="1">
    <citation type="journal article" date="2019" name="Int. J. Syst. Evol. Microbiol.">
        <title>The Global Catalogue of Microorganisms (GCM) 10K type strain sequencing project: providing services to taxonomists for standard genome sequencing and annotation.</title>
        <authorList>
            <consortium name="The Broad Institute Genomics Platform"/>
            <consortium name="The Broad Institute Genome Sequencing Center for Infectious Disease"/>
            <person name="Wu L."/>
            <person name="Ma J."/>
        </authorList>
    </citation>
    <scope>NUCLEOTIDE SEQUENCE [LARGE SCALE GENOMIC DNA]</scope>
    <source>
        <strain evidence="10 11">JCM 14545</strain>
    </source>
</reference>
<dbReference type="InterPro" id="IPR003439">
    <property type="entry name" value="ABC_transporter-like_ATP-bd"/>
</dbReference>
<evidence type="ECO:0000256" key="7">
    <source>
        <dbReference type="SAM" id="Phobius"/>
    </source>
</evidence>
<evidence type="ECO:0000259" key="9">
    <source>
        <dbReference type="PROSITE" id="PS50929"/>
    </source>
</evidence>
<keyword evidence="5 7" id="KW-1133">Transmembrane helix</keyword>
<dbReference type="Gene3D" id="3.40.50.300">
    <property type="entry name" value="P-loop containing nucleotide triphosphate hydrolases"/>
    <property type="match status" value="1"/>
</dbReference>
<dbReference type="InterPro" id="IPR017871">
    <property type="entry name" value="ABC_transporter-like_CS"/>
</dbReference>
<feature type="transmembrane region" description="Helical" evidence="7">
    <location>
        <begin position="55"/>
        <end position="77"/>
    </location>
</feature>
<dbReference type="Gene3D" id="1.20.1560.10">
    <property type="entry name" value="ABC transporter type 1, transmembrane domain"/>
    <property type="match status" value="1"/>
</dbReference>
<dbReference type="PROSITE" id="PS50929">
    <property type="entry name" value="ABC_TM1F"/>
    <property type="match status" value="1"/>
</dbReference>
<accession>A0ABN2QGU2</accession>
<feature type="domain" description="ABC transmembrane type-1" evidence="9">
    <location>
        <begin position="19"/>
        <end position="287"/>
    </location>
</feature>
<dbReference type="RefSeq" id="WP_344416225.1">
    <property type="nucleotide sequence ID" value="NZ_BAAANN010000007.1"/>
</dbReference>
<evidence type="ECO:0000256" key="5">
    <source>
        <dbReference type="ARBA" id="ARBA00022989"/>
    </source>
</evidence>
<feature type="domain" description="ABC transporter" evidence="8">
    <location>
        <begin position="328"/>
        <end position="559"/>
    </location>
</feature>
<evidence type="ECO:0000256" key="1">
    <source>
        <dbReference type="ARBA" id="ARBA00004651"/>
    </source>
</evidence>
<gene>
    <name evidence="10" type="ORF">GCM10009754_21220</name>
</gene>
<protein>
    <submittedName>
        <fullName evidence="10">ABC transporter ATP-binding protein</fullName>
    </submittedName>
</protein>
<dbReference type="Pfam" id="PF00005">
    <property type="entry name" value="ABC_tran"/>
    <property type="match status" value="1"/>
</dbReference>
<name>A0ABN2QGU2_9PSEU</name>
<evidence type="ECO:0000256" key="2">
    <source>
        <dbReference type="ARBA" id="ARBA00022692"/>
    </source>
</evidence>
<dbReference type="SUPFAM" id="SSF90123">
    <property type="entry name" value="ABC transporter transmembrane region"/>
    <property type="match status" value="1"/>
</dbReference>
<dbReference type="InterPro" id="IPR039421">
    <property type="entry name" value="Type_1_exporter"/>
</dbReference>
<feature type="transmembrane region" description="Helical" evidence="7">
    <location>
        <begin position="237"/>
        <end position="258"/>
    </location>
</feature>
<dbReference type="CDD" id="cd07346">
    <property type="entry name" value="ABC_6TM_exporters"/>
    <property type="match status" value="1"/>
</dbReference>
<evidence type="ECO:0000256" key="6">
    <source>
        <dbReference type="ARBA" id="ARBA00023136"/>
    </source>
</evidence>
<sequence length="573" mass="60316">MSTRSPSTDALRAGGASTVLLVLFGIIQTLTTMAVPALLGAAVNAAIHADGGSAVVLVIVLMVVSAVAESLGELASYSARVRAMRKLRADTLSHLFTFGFRGQRRFNQGDLVNRLTDSTDQTAQAAAVVTSIFVPALTSLGGLVALFVVDPFIGLTFLVSVPLVWLRLRAHFRKLIPMSITAAGKQADVATGLLDALRGMRTIRASGTVEREITRVLSPARSLRTLAMGIWRRQRTVAWETTLLLPVLEIAVLAVAGYCLTAGRISPGELLAVSSYLTYALGILQQANTVKDISEMRAAGERVRAVLDEPGIESGTRPVPGESAGITIGFHGVGSAVEDRWILRDITFEVPAGRTVALVGESGVGKTTLTALAGGLLSPDEGRITFDGVPVSELRSDELRKAVTYAYERPVLLGTTVADSLRYGDESISDARIADALRSSGAEEFVARLPKRADTEVAGLRLSGGEMQRLGLARAACRGARLVVLDDALSSVDTATEAAISAALQDTLRGATRLMIAHRASTASRADLVVWLHRGGVGGIGTHRSLLANPEYGRVFAVEESAATDLASEGSAS</sequence>